<evidence type="ECO:0000256" key="1">
    <source>
        <dbReference type="SAM" id="MobiDB-lite"/>
    </source>
</evidence>
<proteinExistence type="predicted"/>
<feature type="compositionally biased region" description="Basic and acidic residues" evidence="1">
    <location>
        <begin position="193"/>
        <end position="210"/>
    </location>
</feature>
<feature type="region of interest" description="Disordered" evidence="1">
    <location>
        <begin position="193"/>
        <end position="223"/>
    </location>
</feature>
<dbReference type="Proteomes" id="UP000675881">
    <property type="component" value="Chromosome 8"/>
</dbReference>
<gene>
    <name evidence="2" type="ORF">LSAA_13510</name>
</gene>
<name>A0A7R8D826_LEPSM</name>
<feature type="compositionally biased region" description="Basic and acidic residues" evidence="1">
    <location>
        <begin position="451"/>
        <end position="465"/>
    </location>
</feature>
<evidence type="ECO:0000313" key="2">
    <source>
        <dbReference type="EMBL" id="CAF3031865.1"/>
    </source>
</evidence>
<dbReference type="EMBL" id="HG994587">
    <property type="protein sequence ID" value="CAF3031865.1"/>
    <property type="molecule type" value="Genomic_DNA"/>
</dbReference>
<organism evidence="2 3">
    <name type="scientific">Lepeophtheirus salmonis</name>
    <name type="common">Salmon louse</name>
    <name type="synonym">Caligus salmonis</name>
    <dbReference type="NCBI Taxonomy" id="72036"/>
    <lineage>
        <taxon>Eukaryota</taxon>
        <taxon>Metazoa</taxon>
        <taxon>Ecdysozoa</taxon>
        <taxon>Arthropoda</taxon>
        <taxon>Crustacea</taxon>
        <taxon>Multicrustacea</taxon>
        <taxon>Hexanauplia</taxon>
        <taxon>Copepoda</taxon>
        <taxon>Siphonostomatoida</taxon>
        <taxon>Caligidae</taxon>
        <taxon>Lepeophtheirus</taxon>
    </lineage>
</organism>
<accession>A0A7R8D826</accession>
<sequence>MNHLPRVVALGLGERRMFCGLCEKGSESFNSERGLSMHMLRAHPEEWNEIKVKKIMQERDPDPAWSRLCKVMNAEIQKRLPYKLLIGTIKKRRLLPESKARVEQLCADIIINPKSTKFKRKDLAWNLAKLLYGRSVESVEAKLLTVKEFGAGAEVMQEDDNEVSETDEVNLTAEERWIDQVIQSTPNAKKVLAEDRASVARTESRSEMRGTKKRSRSADDSLDLLESNPRAGAVSTASQTEQVLVECELPETLLTSHDPRASSEEGELNEVDLMEIASNIPSCESSMLGIGCRLRSSLDEDTHKSCEITTKTGEKKMAGRNSRRNKNKNKEVIKNRVKEPIKDTSKTSRTKAKVERGAIDRIQALEVRMDRALAKINSTLQALARSGLRPISEKGMNPKRSPRTTHGGRYEVKFNAQRFGNDRRDWPVERPFESKKHSEAKAKAKKGRRNKPVDIPKPRPSDRQLRSVNGWEKVRGQKAPPPKTGRKTRECSQCPVHCMNRFAAQGEVRDTVRERNVKPAAKASYKEALLRKAEDIVGKKPKKGLNPRNRKAVYASTQRGWVKDRAKLDGRDPVVINDPMEDLMNDATIEEVRAAIPKDNTSPGPDGITLSDIKKLDITSLTRWINKFITERKIDRELLVGKVTLIPKKVNPALAKDYRPITVTSMITRTFHRLLAKRMMALLSPAYQKAYRSVDGTSENLCVLQGVLEDARTSIRPLSIALVKTTQQVVSNGDRTKVRCISSILFLRNKSHPTLNKVYWQPITPLTEPRRVLQLMGLSLQCGINLFTFIFCQPDLDCKEGRLSSTDGGCEEIFPPFPDRRLYPHRFRNITTRSLETVPPALEDPLPRGSLCFFRFRTILLVVLSWFALRQERFTLTCSFNANDSFASFTLSQTDLYNRMNDLTRRPLYYDLRQGAKDVRHVDASNTTRSLIKPSAPLSERKQRLHGAKRMRVPYWSFPYGNRVKFSLPIPFCAWSPPSPFGALETEVWKAVVHKRGRLSICRTCGSAPPTVRACASTKALKEDGWFVEQEQVVGAEFGFVLSPDLMAVKGNVAPIINPAIIGDLLSLDRVYRARIRNLRGTYYKRSIFDWKAMLGQPVGTLLWKQVNILWFQYRMWQDCMGNESDDLVSNRGGLKRRDPGGVRYQVERWTTPEKSQIAALIVTNPSYSTSAMLEALVSLTVCNTMTTMQDREVWRMYRAGKPSWIARPIGKLWGCHSLQNASGVTKNTWCVACKRSNVKTKECKESMVLKLRAKVRPAKGTVKDLCCVGGEGLGCRADGVSLKELRKLCRNNCKTKHIIVSDKRQLHISMDTNKLASNMISASVTSAKTLLRIPGGIIQSFKRIVALSTLFKTSTLKMENKSLN</sequence>
<protein>
    <submittedName>
        <fullName evidence="2">(salmon louse) hypothetical protein</fullName>
    </submittedName>
</protein>
<reference evidence="2" key="1">
    <citation type="submission" date="2021-02" db="EMBL/GenBank/DDBJ databases">
        <authorList>
            <person name="Bekaert M."/>
        </authorList>
    </citation>
    <scope>NUCLEOTIDE SEQUENCE</scope>
    <source>
        <strain evidence="2">IoA-00</strain>
    </source>
</reference>
<keyword evidence="3" id="KW-1185">Reference proteome</keyword>
<evidence type="ECO:0000313" key="3">
    <source>
        <dbReference type="Proteomes" id="UP000675881"/>
    </source>
</evidence>
<feature type="region of interest" description="Disordered" evidence="1">
    <location>
        <begin position="309"/>
        <end position="333"/>
    </location>
</feature>
<feature type="compositionally biased region" description="Basic and acidic residues" evidence="1">
    <location>
        <begin position="420"/>
        <end position="442"/>
    </location>
</feature>
<feature type="region of interest" description="Disordered" evidence="1">
    <location>
        <begin position="389"/>
        <end position="490"/>
    </location>
</feature>